<keyword evidence="3" id="KW-1185">Reference proteome</keyword>
<gene>
    <name evidence="2" type="ORF">MPLG2_0645</name>
</gene>
<dbReference type="KEGG" id="mgg:MPLG2_0645"/>
<dbReference type="Proteomes" id="UP000238164">
    <property type="component" value="Chromosome 1"/>
</dbReference>
<name>A0A2N9JC41_9ACTN</name>
<dbReference type="AlphaFoldDB" id="A0A2N9JC41"/>
<accession>A0A2N9JC41</accession>
<evidence type="ECO:0000313" key="2">
    <source>
        <dbReference type="EMBL" id="SPD85681.1"/>
    </source>
</evidence>
<organism evidence="2 3">
    <name type="scientific">Micropruina glycogenica</name>
    <dbReference type="NCBI Taxonomy" id="75385"/>
    <lineage>
        <taxon>Bacteria</taxon>
        <taxon>Bacillati</taxon>
        <taxon>Actinomycetota</taxon>
        <taxon>Actinomycetes</taxon>
        <taxon>Propionibacteriales</taxon>
        <taxon>Nocardioidaceae</taxon>
        <taxon>Micropruina</taxon>
    </lineage>
</organism>
<evidence type="ECO:0000256" key="1">
    <source>
        <dbReference type="SAM" id="MobiDB-lite"/>
    </source>
</evidence>
<feature type="region of interest" description="Disordered" evidence="1">
    <location>
        <begin position="71"/>
        <end position="90"/>
    </location>
</feature>
<reference evidence="2 3" key="1">
    <citation type="submission" date="2018-02" db="EMBL/GenBank/DDBJ databases">
        <authorList>
            <person name="Cohen D.B."/>
            <person name="Kent A.D."/>
        </authorList>
    </citation>
    <scope>NUCLEOTIDE SEQUENCE [LARGE SCALE GENOMIC DNA]</scope>
    <source>
        <strain evidence="2">1</strain>
    </source>
</reference>
<dbReference type="EMBL" id="LT985188">
    <property type="protein sequence ID" value="SPD85681.1"/>
    <property type="molecule type" value="Genomic_DNA"/>
</dbReference>
<protein>
    <submittedName>
        <fullName evidence="2">Uncharacterized protein</fullName>
    </submittedName>
</protein>
<evidence type="ECO:0000313" key="3">
    <source>
        <dbReference type="Proteomes" id="UP000238164"/>
    </source>
</evidence>
<sequence length="90" mass="10150">MLDLQEACDLKVVTGGRAKVCIVRRPVHLSGMRSDDRNLRLRVTRREEPDLGKLIEWVLNIAEARHRAWLDGEPDPYGLPPPEGLASAPR</sequence>
<proteinExistence type="predicted"/>